<dbReference type="PROSITE" id="PS50850">
    <property type="entry name" value="MFS"/>
    <property type="match status" value="1"/>
</dbReference>
<accession>A0AAP4EZ60</accession>
<comment type="caution">
    <text evidence="9">The sequence shown here is derived from an EMBL/GenBank/DDBJ whole genome shotgun (WGS) entry which is preliminary data.</text>
</comment>
<keyword evidence="4 7" id="KW-1133">Transmembrane helix</keyword>
<keyword evidence="5 7" id="KW-0472">Membrane</keyword>
<feature type="transmembrane region" description="Helical" evidence="7">
    <location>
        <begin position="77"/>
        <end position="96"/>
    </location>
</feature>
<evidence type="ECO:0000256" key="4">
    <source>
        <dbReference type="ARBA" id="ARBA00022989"/>
    </source>
</evidence>
<evidence type="ECO:0000313" key="9">
    <source>
        <dbReference type="EMBL" id="MDI9241525.1"/>
    </source>
</evidence>
<feature type="transmembrane region" description="Helical" evidence="7">
    <location>
        <begin position="326"/>
        <end position="343"/>
    </location>
</feature>
<evidence type="ECO:0000256" key="2">
    <source>
        <dbReference type="ARBA" id="ARBA00022448"/>
    </source>
</evidence>
<dbReference type="RefSeq" id="WP_283230033.1">
    <property type="nucleotide sequence ID" value="NZ_JASGBQ010000003.1"/>
</dbReference>
<sequence>MKLNYKRTFLVGFAFMAICAFWQMYDNIIPLILQNTFGLKDGIIGVIMATDNVLAVFLLPVVGAFSDRVDTRFGKRTPFIVGGTAAAVAVMMLLPLSDRLESFPMFVFALGATLIAMAMYRSPAVALMPDLTPKPLRSKANAVINLMGAIGGVYTLILISTLVGEGKRPSYFAVFAGVAGMMVLSVVLLLLTIREKKLAKQLAEEYPEENREENSGQAGKIGTEKKTMEKDVKRSLILILISIFLWFAAYNAVTTAFSRYAMTVWDIQGGGYANCLMVATVAAILSYIPIGMISSKIGRKKTILGGIVLMTACYLLAALLPNYHPIIQVGFALIGVGWAAISVNSLPMVVEMSRDSDVGKYTGLYYTFSMTAQIVTPILSGFLLQHISYRILFPYAVFFSGLAFVTMSLVKHGDNKPEAKKDLLEHFDVED</sequence>
<dbReference type="GO" id="GO:0005886">
    <property type="term" value="C:plasma membrane"/>
    <property type="evidence" value="ECO:0007669"/>
    <property type="project" value="UniProtKB-SubCell"/>
</dbReference>
<dbReference type="Gene3D" id="1.20.1250.20">
    <property type="entry name" value="MFS general substrate transporter like domains"/>
    <property type="match status" value="2"/>
</dbReference>
<feature type="transmembrane region" description="Helical" evidence="7">
    <location>
        <begin position="269"/>
        <end position="290"/>
    </location>
</feature>
<dbReference type="PANTHER" id="PTHR23528">
    <property type="match status" value="1"/>
</dbReference>
<evidence type="ECO:0000256" key="3">
    <source>
        <dbReference type="ARBA" id="ARBA00022692"/>
    </source>
</evidence>
<feature type="domain" description="Major facilitator superfamily (MFS) profile" evidence="8">
    <location>
        <begin position="1"/>
        <end position="420"/>
    </location>
</feature>
<evidence type="ECO:0000313" key="10">
    <source>
        <dbReference type="Proteomes" id="UP001300383"/>
    </source>
</evidence>
<feature type="transmembrane region" description="Helical" evidence="7">
    <location>
        <begin position="302"/>
        <end position="320"/>
    </location>
</feature>
<dbReference type="PANTHER" id="PTHR23528:SF1">
    <property type="entry name" value="MAJOR FACILITATOR SUPERFAMILY (MFS) PROFILE DOMAIN-CONTAINING PROTEIN"/>
    <property type="match status" value="1"/>
</dbReference>
<dbReference type="Proteomes" id="UP001300383">
    <property type="component" value="Unassembled WGS sequence"/>
</dbReference>
<evidence type="ECO:0000256" key="6">
    <source>
        <dbReference type="SAM" id="MobiDB-lite"/>
    </source>
</evidence>
<keyword evidence="3 7" id="KW-0812">Transmembrane</keyword>
<feature type="transmembrane region" description="Helical" evidence="7">
    <location>
        <begin position="235"/>
        <end position="257"/>
    </location>
</feature>
<feature type="transmembrane region" description="Helical" evidence="7">
    <location>
        <begin position="391"/>
        <end position="410"/>
    </location>
</feature>
<dbReference type="InterPro" id="IPR020846">
    <property type="entry name" value="MFS_dom"/>
</dbReference>
<name>A0AAP4EZ60_9FIRM</name>
<dbReference type="SUPFAM" id="SSF103473">
    <property type="entry name" value="MFS general substrate transporter"/>
    <property type="match status" value="1"/>
</dbReference>
<dbReference type="GO" id="GO:0022857">
    <property type="term" value="F:transmembrane transporter activity"/>
    <property type="evidence" value="ECO:0007669"/>
    <property type="project" value="InterPro"/>
</dbReference>
<protein>
    <submittedName>
        <fullName evidence="9">MFS transporter</fullName>
    </submittedName>
</protein>
<evidence type="ECO:0000256" key="1">
    <source>
        <dbReference type="ARBA" id="ARBA00004651"/>
    </source>
</evidence>
<reference evidence="9 10" key="1">
    <citation type="submission" date="2023-05" db="EMBL/GenBank/DDBJ databases">
        <title>[ruminococcus] sp. nov., isolated from a pig farm feces dump.</title>
        <authorList>
            <person name="Chang Y.-H."/>
        </authorList>
    </citation>
    <scope>NUCLEOTIDE SEQUENCE [LARGE SCALE GENOMIC DNA]</scope>
    <source>
        <strain evidence="9 10">YH-rum2234</strain>
    </source>
</reference>
<feature type="transmembrane region" description="Helical" evidence="7">
    <location>
        <begin position="102"/>
        <end position="121"/>
    </location>
</feature>
<keyword evidence="2" id="KW-0813">Transport</keyword>
<organism evidence="9 10">
    <name type="scientific">Fusibacillus kribbianus</name>
    <dbReference type="NCBI Taxonomy" id="3044208"/>
    <lineage>
        <taxon>Bacteria</taxon>
        <taxon>Bacillati</taxon>
        <taxon>Bacillota</taxon>
        <taxon>Clostridia</taxon>
        <taxon>Lachnospirales</taxon>
        <taxon>Lachnospiraceae</taxon>
        <taxon>Fusibacillus</taxon>
    </lineage>
</organism>
<evidence type="ECO:0000256" key="5">
    <source>
        <dbReference type="ARBA" id="ARBA00023136"/>
    </source>
</evidence>
<evidence type="ECO:0000259" key="8">
    <source>
        <dbReference type="PROSITE" id="PS50850"/>
    </source>
</evidence>
<feature type="transmembrane region" description="Helical" evidence="7">
    <location>
        <begin position="7"/>
        <end position="25"/>
    </location>
</feature>
<dbReference type="InterPro" id="IPR036259">
    <property type="entry name" value="MFS_trans_sf"/>
</dbReference>
<proteinExistence type="predicted"/>
<dbReference type="EMBL" id="JASGBQ010000003">
    <property type="protein sequence ID" value="MDI9241525.1"/>
    <property type="molecule type" value="Genomic_DNA"/>
</dbReference>
<evidence type="ECO:0000256" key="7">
    <source>
        <dbReference type="SAM" id="Phobius"/>
    </source>
</evidence>
<dbReference type="AlphaFoldDB" id="A0AAP4EZ60"/>
<comment type="subcellular location">
    <subcellularLocation>
        <location evidence="1">Cell membrane</location>
        <topology evidence="1">Multi-pass membrane protein</topology>
    </subcellularLocation>
</comment>
<feature type="region of interest" description="Disordered" evidence="6">
    <location>
        <begin position="204"/>
        <end position="223"/>
    </location>
</feature>
<gene>
    <name evidence="9" type="ORF">QJ036_03405</name>
</gene>
<feature type="transmembrane region" description="Helical" evidence="7">
    <location>
        <begin position="45"/>
        <end position="65"/>
    </location>
</feature>
<keyword evidence="10" id="KW-1185">Reference proteome</keyword>
<feature type="transmembrane region" description="Helical" evidence="7">
    <location>
        <begin position="142"/>
        <end position="164"/>
    </location>
</feature>
<feature type="transmembrane region" description="Helical" evidence="7">
    <location>
        <begin position="170"/>
        <end position="191"/>
    </location>
</feature>
<dbReference type="Pfam" id="PF13347">
    <property type="entry name" value="MFS_2"/>
    <property type="match status" value="1"/>
</dbReference>
<feature type="transmembrane region" description="Helical" evidence="7">
    <location>
        <begin position="364"/>
        <end position="385"/>
    </location>
</feature>